<organism evidence="1">
    <name type="scientific">Rhizophora mucronata</name>
    <name type="common">Asiatic mangrove</name>
    <dbReference type="NCBI Taxonomy" id="61149"/>
    <lineage>
        <taxon>Eukaryota</taxon>
        <taxon>Viridiplantae</taxon>
        <taxon>Streptophyta</taxon>
        <taxon>Embryophyta</taxon>
        <taxon>Tracheophyta</taxon>
        <taxon>Spermatophyta</taxon>
        <taxon>Magnoliopsida</taxon>
        <taxon>eudicotyledons</taxon>
        <taxon>Gunneridae</taxon>
        <taxon>Pentapetalae</taxon>
        <taxon>rosids</taxon>
        <taxon>fabids</taxon>
        <taxon>Malpighiales</taxon>
        <taxon>Rhizophoraceae</taxon>
        <taxon>Rhizophora</taxon>
    </lineage>
</organism>
<dbReference type="EMBL" id="GGEC01002135">
    <property type="protein sequence ID" value="MBW82618.1"/>
    <property type="molecule type" value="Transcribed_RNA"/>
</dbReference>
<proteinExistence type="predicted"/>
<evidence type="ECO:0000313" key="1">
    <source>
        <dbReference type="EMBL" id="MBW82618.1"/>
    </source>
</evidence>
<name>A0A2P2IN36_RHIMU</name>
<protein>
    <submittedName>
        <fullName evidence="1">Uncharacterized protein</fullName>
    </submittedName>
</protein>
<reference evidence="1" key="1">
    <citation type="submission" date="2018-02" db="EMBL/GenBank/DDBJ databases">
        <title>Rhizophora mucronata_Transcriptome.</title>
        <authorList>
            <person name="Meera S.P."/>
            <person name="Sreeshan A."/>
            <person name="Augustine A."/>
        </authorList>
    </citation>
    <scope>NUCLEOTIDE SEQUENCE</scope>
    <source>
        <tissue evidence="1">Leaf</tissue>
    </source>
</reference>
<sequence length="29" mass="3311">MKIKQKSIEIEITANLDSALTKYTTQTKL</sequence>
<accession>A0A2P2IN36</accession>
<dbReference type="AlphaFoldDB" id="A0A2P2IN36"/>